<dbReference type="RefSeq" id="WP_171224023.1">
    <property type="nucleotide sequence ID" value="NZ_CP053085.1"/>
</dbReference>
<organism evidence="13 14">
    <name type="scientific">Gemmatimonas groenlandica</name>
    <dbReference type="NCBI Taxonomy" id="2732249"/>
    <lineage>
        <taxon>Bacteria</taxon>
        <taxon>Pseudomonadati</taxon>
        <taxon>Gemmatimonadota</taxon>
        <taxon>Gemmatimonadia</taxon>
        <taxon>Gemmatimonadales</taxon>
        <taxon>Gemmatimonadaceae</taxon>
        <taxon>Gemmatimonas</taxon>
    </lineage>
</organism>
<evidence type="ECO:0000256" key="10">
    <source>
        <dbReference type="SAM" id="Phobius"/>
    </source>
</evidence>
<evidence type="ECO:0000313" key="14">
    <source>
        <dbReference type="Proteomes" id="UP000500938"/>
    </source>
</evidence>
<evidence type="ECO:0000313" key="13">
    <source>
        <dbReference type="EMBL" id="QJR34596.1"/>
    </source>
</evidence>
<keyword evidence="14" id="KW-1185">Reference proteome</keyword>
<dbReference type="PROSITE" id="PS00211">
    <property type="entry name" value="ABC_TRANSPORTER_1"/>
    <property type="match status" value="1"/>
</dbReference>
<dbReference type="PANTHER" id="PTHR43394:SF1">
    <property type="entry name" value="ATP-BINDING CASSETTE SUB-FAMILY B MEMBER 10, MITOCHONDRIAL"/>
    <property type="match status" value="1"/>
</dbReference>
<dbReference type="InterPro" id="IPR039421">
    <property type="entry name" value="Type_1_exporter"/>
</dbReference>
<feature type="transmembrane region" description="Helical" evidence="10">
    <location>
        <begin position="257"/>
        <end position="280"/>
    </location>
</feature>
<feature type="transmembrane region" description="Helical" evidence="10">
    <location>
        <begin position="150"/>
        <end position="173"/>
    </location>
</feature>
<proteinExistence type="predicted"/>
<keyword evidence="2" id="KW-0813">Transport</keyword>
<dbReference type="SUPFAM" id="SSF90123">
    <property type="entry name" value="ABC transporter transmembrane region"/>
    <property type="match status" value="1"/>
</dbReference>
<dbReference type="FunFam" id="3.40.50.300:FF:000221">
    <property type="entry name" value="Multidrug ABC transporter ATP-binding protein"/>
    <property type="match status" value="1"/>
</dbReference>
<evidence type="ECO:0000256" key="7">
    <source>
        <dbReference type="ARBA" id="ARBA00022989"/>
    </source>
</evidence>
<feature type="domain" description="ABC transporter" evidence="11">
    <location>
        <begin position="386"/>
        <end position="623"/>
    </location>
</feature>
<dbReference type="SMART" id="SM00382">
    <property type="entry name" value="AAA"/>
    <property type="match status" value="1"/>
</dbReference>
<dbReference type="Pfam" id="PF00005">
    <property type="entry name" value="ABC_tran"/>
    <property type="match status" value="1"/>
</dbReference>
<dbReference type="GO" id="GO:0016887">
    <property type="term" value="F:ATP hydrolysis activity"/>
    <property type="evidence" value="ECO:0007669"/>
    <property type="project" value="InterPro"/>
</dbReference>
<feature type="transmembrane region" description="Helical" evidence="10">
    <location>
        <begin position="179"/>
        <end position="197"/>
    </location>
</feature>
<evidence type="ECO:0000256" key="9">
    <source>
        <dbReference type="SAM" id="MobiDB-lite"/>
    </source>
</evidence>
<evidence type="ECO:0000256" key="6">
    <source>
        <dbReference type="ARBA" id="ARBA00022840"/>
    </source>
</evidence>
<protein>
    <submittedName>
        <fullName evidence="13">ABC transporter ATP-binding protein</fullName>
    </submittedName>
</protein>
<dbReference type="InterPro" id="IPR011527">
    <property type="entry name" value="ABC1_TM_dom"/>
</dbReference>
<dbReference type="InterPro" id="IPR003439">
    <property type="entry name" value="ABC_transporter-like_ATP-bd"/>
</dbReference>
<reference evidence="13 14" key="1">
    <citation type="submission" date="2020-05" db="EMBL/GenBank/DDBJ databases">
        <title>Complete genome sequence of Gemmatimonas greenlandica TET16.</title>
        <authorList>
            <person name="Zeng Y."/>
        </authorList>
    </citation>
    <scope>NUCLEOTIDE SEQUENCE [LARGE SCALE GENOMIC DNA]</scope>
    <source>
        <strain evidence="13 14">TET16</strain>
    </source>
</reference>
<keyword evidence="4 10" id="KW-0812">Transmembrane</keyword>
<feature type="region of interest" description="Disordered" evidence="9">
    <location>
        <begin position="632"/>
        <end position="667"/>
    </location>
</feature>
<dbReference type="EMBL" id="CP053085">
    <property type="protein sequence ID" value="QJR34596.1"/>
    <property type="molecule type" value="Genomic_DNA"/>
</dbReference>
<dbReference type="InterPro" id="IPR017871">
    <property type="entry name" value="ABC_transporter-like_CS"/>
</dbReference>
<dbReference type="SUPFAM" id="SSF52540">
    <property type="entry name" value="P-loop containing nucleoside triphosphate hydrolases"/>
    <property type="match status" value="1"/>
</dbReference>
<dbReference type="InterPro" id="IPR036640">
    <property type="entry name" value="ABC1_TM_sf"/>
</dbReference>
<dbReference type="Pfam" id="PF00664">
    <property type="entry name" value="ABC_membrane"/>
    <property type="match status" value="1"/>
</dbReference>
<evidence type="ECO:0000256" key="1">
    <source>
        <dbReference type="ARBA" id="ARBA00004651"/>
    </source>
</evidence>
<evidence type="ECO:0000256" key="3">
    <source>
        <dbReference type="ARBA" id="ARBA00022475"/>
    </source>
</evidence>
<evidence type="ECO:0000259" key="12">
    <source>
        <dbReference type="PROSITE" id="PS50929"/>
    </source>
</evidence>
<evidence type="ECO:0000256" key="2">
    <source>
        <dbReference type="ARBA" id="ARBA00022448"/>
    </source>
</evidence>
<evidence type="ECO:0000256" key="4">
    <source>
        <dbReference type="ARBA" id="ARBA00022692"/>
    </source>
</evidence>
<feature type="transmembrane region" description="Helical" evidence="10">
    <location>
        <begin position="35"/>
        <end position="55"/>
    </location>
</feature>
<dbReference type="AlphaFoldDB" id="A0A6M4IMF0"/>
<evidence type="ECO:0000256" key="8">
    <source>
        <dbReference type="ARBA" id="ARBA00023136"/>
    </source>
</evidence>
<evidence type="ECO:0000259" key="11">
    <source>
        <dbReference type="PROSITE" id="PS50893"/>
    </source>
</evidence>
<dbReference type="CDD" id="cd18544">
    <property type="entry name" value="ABC_6TM_TmrA_like"/>
    <property type="match status" value="1"/>
</dbReference>
<name>A0A6M4IMF0_9BACT</name>
<feature type="domain" description="ABC transmembrane type-1" evidence="12">
    <location>
        <begin position="40"/>
        <end position="322"/>
    </location>
</feature>
<dbReference type="PANTHER" id="PTHR43394">
    <property type="entry name" value="ATP-DEPENDENT PERMEASE MDL1, MITOCHONDRIAL"/>
    <property type="match status" value="1"/>
</dbReference>
<dbReference type="PROSITE" id="PS50893">
    <property type="entry name" value="ABC_TRANSPORTER_2"/>
    <property type="match status" value="1"/>
</dbReference>
<dbReference type="InterPro" id="IPR003593">
    <property type="entry name" value="AAA+_ATPase"/>
</dbReference>
<feature type="transmembrane region" description="Helical" evidence="10">
    <location>
        <begin position="286"/>
        <end position="307"/>
    </location>
</feature>
<dbReference type="GO" id="GO:0015421">
    <property type="term" value="F:ABC-type oligopeptide transporter activity"/>
    <property type="evidence" value="ECO:0007669"/>
    <property type="project" value="TreeGrafter"/>
</dbReference>
<comment type="subcellular location">
    <subcellularLocation>
        <location evidence="1">Cell membrane</location>
        <topology evidence="1">Multi-pass membrane protein</topology>
    </subcellularLocation>
</comment>
<dbReference type="Gene3D" id="3.40.50.300">
    <property type="entry name" value="P-loop containing nucleotide triphosphate hydrolases"/>
    <property type="match status" value="1"/>
</dbReference>
<dbReference type="KEGG" id="ggr:HKW67_03215"/>
<feature type="compositionally biased region" description="Low complexity" evidence="9">
    <location>
        <begin position="636"/>
        <end position="645"/>
    </location>
</feature>
<dbReference type="GO" id="GO:0005886">
    <property type="term" value="C:plasma membrane"/>
    <property type="evidence" value="ECO:0007669"/>
    <property type="project" value="UniProtKB-SubCell"/>
</dbReference>
<dbReference type="PROSITE" id="PS50929">
    <property type="entry name" value="ABC_TM1F"/>
    <property type="match status" value="1"/>
</dbReference>
<dbReference type="Gene3D" id="1.20.1560.10">
    <property type="entry name" value="ABC transporter type 1, transmembrane domain"/>
    <property type="match status" value="1"/>
</dbReference>
<dbReference type="GO" id="GO:0005524">
    <property type="term" value="F:ATP binding"/>
    <property type="evidence" value="ECO:0007669"/>
    <property type="project" value="UniProtKB-KW"/>
</dbReference>
<sequence length="667" mass="72537">MAASTNTTAPTEDDALGKAYDARLVRRLLAYVRPYRPLVVAALACIIVQSGMQLVGPLLTRWVIDRALPARDVGLVVQVAFMYAALLVAQFGAAFGETMFTSLLGQRVMRDLRRELFERLQRLPVSYFDRNPVGRLVTRVTSDVEALNELFTSGVVAGVGDLFTLLAIGVVMLYVDWQLAMAAFVVIPLVLIASRVFQNSVRTAYRDIRTRLARLNAFIGERIGGMRIVQLFGREAHEVRRFDALNQSHLDAHLKSITVYALYFPVIEFLTTFALASLLVTAGFRVGSSAITVGTVAAFLQLVRRFFQPLQDLSEKYNILQAAMAASERIFGLLDTPVAAGVAATPDRDARVGALRSAGVTVVFEDVWFAYDREQGVSDDHSPTSQRAADALRPADADLPGGRWVLKGVSFRVAPGQEIALVGHTGAGKTTIVNLLLRFYEPQRGRILVNGVDIRELPVDVLRSVIGYVQQDIFLFAGDVAGNLRLDADIDDEALAASAAQVGADRVIARLPGGWHHELAERGGGVSVGERQLLAFARAVAADPALLILDEATSAVDSQIEAEIQRAVSELMRGRTTIAIAHRLSTIVEADEILVLHHGEVVERGTHRELMTRQGLYDRLFRLQVGEPDVHESGDLPALPAEELPPVGPTDLSASSATRLPTDATLG</sequence>
<dbReference type="Proteomes" id="UP000500938">
    <property type="component" value="Chromosome"/>
</dbReference>
<gene>
    <name evidence="13" type="ORF">HKW67_03215</name>
</gene>
<keyword evidence="7 10" id="KW-1133">Transmembrane helix</keyword>
<keyword evidence="6 13" id="KW-0067">ATP-binding</keyword>
<accession>A0A6M4IMF0</accession>
<keyword evidence="5" id="KW-0547">Nucleotide-binding</keyword>
<feature type="transmembrane region" description="Helical" evidence="10">
    <location>
        <begin position="75"/>
        <end position="104"/>
    </location>
</feature>
<evidence type="ECO:0000256" key="5">
    <source>
        <dbReference type="ARBA" id="ARBA00022741"/>
    </source>
</evidence>
<keyword evidence="8 10" id="KW-0472">Membrane</keyword>
<keyword evidence="3" id="KW-1003">Cell membrane</keyword>
<dbReference type="InterPro" id="IPR027417">
    <property type="entry name" value="P-loop_NTPase"/>
</dbReference>